<feature type="compositionally biased region" description="Basic and acidic residues" evidence="4">
    <location>
        <begin position="386"/>
        <end position="418"/>
    </location>
</feature>
<feature type="domain" description="S1 motif" evidence="5">
    <location>
        <begin position="226"/>
        <end position="293"/>
    </location>
</feature>
<comment type="similarity">
    <text evidence="1">Belongs to the bacterial ribosomal protein bS1 family.</text>
</comment>
<organism evidence="6 7">
    <name type="scientific">Candidatus Doudnabacteria bacterium CG10_big_fil_rev_8_21_14_0_10_41_10</name>
    <dbReference type="NCBI Taxonomy" id="1974551"/>
    <lineage>
        <taxon>Bacteria</taxon>
        <taxon>Candidatus Doudnaibacteriota</taxon>
    </lineage>
</organism>
<gene>
    <name evidence="6" type="ORF">COT91_02345</name>
</gene>
<dbReference type="PANTHER" id="PTHR10724:SF7">
    <property type="entry name" value="SMALL RIBOSOMAL SUBUNIT PROTEIN BS1C"/>
    <property type="match status" value="1"/>
</dbReference>
<dbReference type="GO" id="GO:0003735">
    <property type="term" value="F:structural constituent of ribosome"/>
    <property type="evidence" value="ECO:0007669"/>
    <property type="project" value="TreeGrafter"/>
</dbReference>
<feature type="domain" description="S1 motif" evidence="5">
    <location>
        <begin position="131"/>
        <end position="209"/>
    </location>
</feature>
<dbReference type="InterPro" id="IPR003029">
    <property type="entry name" value="S1_domain"/>
</dbReference>
<dbReference type="Gene3D" id="2.40.50.140">
    <property type="entry name" value="Nucleic acid-binding proteins"/>
    <property type="match status" value="4"/>
</dbReference>
<feature type="compositionally biased region" description="Basic and acidic residues" evidence="4">
    <location>
        <begin position="429"/>
        <end position="441"/>
    </location>
</feature>
<dbReference type="SUPFAM" id="SSF50249">
    <property type="entry name" value="Nucleic acid-binding proteins"/>
    <property type="match status" value="4"/>
</dbReference>
<dbReference type="GO" id="GO:0006412">
    <property type="term" value="P:translation"/>
    <property type="evidence" value="ECO:0007669"/>
    <property type="project" value="TreeGrafter"/>
</dbReference>
<dbReference type="EMBL" id="PFAJ01000033">
    <property type="protein sequence ID" value="PIR97255.1"/>
    <property type="molecule type" value="Genomic_DNA"/>
</dbReference>
<feature type="domain" description="S1 motif" evidence="5">
    <location>
        <begin position="46"/>
        <end position="113"/>
    </location>
</feature>
<feature type="region of interest" description="Disordered" evidence="4">
    <location>
        <begin position="383"/>
        <end position="441"/>
    </location>
</feature>
<feature type="domain" description="S1 motif" evidence="5">
    <location>
        <begin position="310"/>
        <end position="379"/>
    </location>
</feature>
<dbReference type="GO" id="GO:0003729">
    <property type="term" value="F:mRNA binding"/>
    <property type="evidence" value="ECO:0007669"/>
    <property type="project" value="TreeGrafter"/>
</dbReference>
<sequence length="441" mass="48988">MTEEKTTQTIASAVASEKTATPVAPAKTMIDLVGLKGQDIKVLQESDVIEGTILSKGKNEVYLDIPSYGVGVVRGRELYDDQRVLSKMQVGDSVYALVVDPENKDGMVELSFRKAGHERVWTSLKELMEKGELAKTKILEANKGGLMVEINNVTGFLPVSQLSTEHYPRVEEADKNKILSRLKSYIGQEFTVRVITADPDEEKLIVSEKAAQEEDMKKKLSSIEIGTAVEGTVTGIVDFGIFVKFGDNLEGLVHISELAWQRIDNPKDIVKVGDKIKAQVISLDKGRISLSVKRLQDDPWAQVVKKYSVGQEILGKITKLMPFGAFVELDTDIHGLAHLGELSHKKVTHPKEVVEEGKEYTFKIISIEPENHRLGLSLKAMTENSNKNEEASVEEKKEDQSEKHEGPKEKPEEPKAEQGEEEATVISKETVKEIPSEDKKE</sequence>
<evidence type="ECO:0000259" key="5">
    <source>
        <dbReference type="PROSITE" id="PS50126"/>
    </source>
</evidence>
<dbReference type="PANTHER" id="PTHR10724">
    <property type="entry name" value="30S RIBOSOMAL PROTEIN S1"/>
    <property type="match status" value="1"/>
</dbReference>
<evidence type="ECO:0000256" key="3">
    <source>
        <dbReference type="ARBA" id="ARBA00023274"/>
    </source>
</evidence>
<dbReference type="Proteomes" id="UP000230557">
    <property type="component" value="Unassembled WGS sequence"/>
</dbReference>
<dbReference type="GO" id="GO:1990904">
    <property type="term" value="C:ribonucleoprotein complex"/>
    <property type="evidence" value="ECO:0007669"/>
    <property type="project" value="UniProtKB-KW"/>
</dbReference>
<dbReference type="FunFam" id="2.40.50.140:FF:000051">
    <property type="entry name" value="RNA-binding transcriptional accessory protein"/>
    <property type="match status" value="1"/>
</dbReference>
<dbReference type="GO" id="GO:0005737">
    <property type="term" value="C:cytoplasm"/>
    <property type="evidence" value="ECO:0007669"/>
    <property type="project" value="UniProtKB-ARBA"/>
</dbReference>
<evidence type="ECO:0000313" key="6">
    <source>
        <dbReference type="EMBL" id="PIR97255.1"/>
    </source>
</evidence>
<protein>
    <submittedName>
        <fullName evidence="6">30S ribosomal protein S1</fullName>
    </submittedName>
</protein>
<dbReference type="CDD" id="cd04465">
    <property type="entry name" value="S1_RPS1_repeat_ec2_hs2"/>
    <property type="match status" value="1"/>
</dbReference>
<dbReference type="PROSITE" id="PS50126">
    <property type="entry name" value="S1"/>
    <property type="match status" value="4"/>
</dbReference>
<reference evidence="7" key="1">
    <citation type="submission" date="2017-09" db="EMBL/GenBank/DDBJ databases">
        <title>Depth-based differentiation of microbial function through sediment-hosted aquifers and enrichment of novel symbionts in the deep terrestrial subsurface.</title>
        <authorList>
            <person name="Probst A.J."/>
            <person name="Ladd B."/>
            <person name="Jarett J.K."/>
            <person name="Geller-Mcgrath D.E."/>
            <person name="Sieber C.M.K."/>
            <person name="Emerson J.B."/>
            <person name="Anantharaman K."/>
            <person name="Thomas B.C."/>
            <person name="Malmstrom R."/>
            <person name="Stieglmeier M."/>
            <person name="Klingl A."/>
            <person name="Woyke T."/>
            <person name="Ryan C.M."/>
            <person name="Banfield J.F."/>
        </authorList>
    </citation>
    <scope>NUCLEOTIDE SEQUENCE [LARGE SCALE GENOMIC DNA]</scope>
</reference>
<dbReference type="GO" id="GO:0005840">
    <property type="term" value="C:ribosome"/>
    <property type="evidence" value="ECO:0007669"/>
    <property type="project" value="UniProtKB-KW"/>
</dbReference>
<name>A0A2H0VDT3_9BACT</name>
<evidence type="ECO:0000313" key="7">
    <source>
        <dbReference type="Proteomes" id="UP000230557"/>
    </source>
</evidence>
<keyword evidence="2 6" id="KW-0689">Ribosomal protein</keyword>
<dbReference type="PRINTS" id="PR00681">
    <property type="entry name" value="RIBOSOMALS1"/>
</dbReference>
<evidence type="ECO:0000256" key="1">
    <source>
        <dbReference type="ARBA" id="ARBA00006767"/>
    </source>
</evidence>
<dbReference type="SMART" id="SM00316">
    <property type="entry name" value="S1"/>
    <property type="match status" value="4"/>
</dbReference>
<dbReference type="InterPro" id="IPR035104">
    <property type="entry name" value="Ribosomal_protein_S1-like"/>
</dbReference>
<dbReference type="InterPro" id="IPR012340">
    <property type="entry name" value="NA-bd_OB-fold"/>
</dbReference>
<dbReference type="Pfam" id="PF00575">
    <property type="entry name" value="S1"/>
    <property type="match status" value="3"/>
</dbReference>
<keyword evidence="3" id="KW-0687">Ribonucleoprotein</keyword>
<comment type="caution">
    <text evidence="6">The sequence shown here is derived from an EMBL/GenBank/DDBJ whole genome shotgun (WGS) entry which is preliminary data.</text>
</comment>
<dbReference type="AlphaFoldDB" id="A0A2H0VDT3"/>
<evidence type="ECO:0000256" key="4">
    <source>
        <dbReference type="SAM" id="MobiDB-lite"/>
    </source>
</evidence>
<accession>A0A2H0VDT3</accession>
<dbReference type="InterPro" id="IPR050437">
    <property type="entry name" value="Ribos_protein_bS1-like"/>
</dbReference>
<evidence type="ECO:0000256" key="2">
    <source>
        <dbReference type="ARBA" id="ARBA00022980"/>
    </source>
</evidence>
<proteinExistence type="inferred from homology"/>